<protein>
    <recommendedName>
        <fullName evidence="5">Ankyrin repeat protein</fullName>
    </recommendedName>
</protein>
<dbReference type="InterPro" id="IPR052420">
    <property type="entry name" value="Espin/Espin-like"/>
</dbReference>
<accession>A0ABD3QMB7</accession>
<dbReference type="Proteomes" id="UP001516023">
    <property type="component" value="Unassembled WGS sequence"/>
</dbReference>
<keyword evidence="2" id="KW-0040">ANK repeat</keyword>
<dbReference type="InterPro" id="IPR036770">
    <property type="entry name" value="Ankyrin_rpt-contain_sf"/>
</dbReference>
<dbReference type="InterPro" id="IPR002110">
    <property type="entry name" value="Ankyrin_rpt"/>
</dbReference>
<organism evidence="3 4">
    <name type="scientific">Cyclotella cryptica</name>
    <dbReference type="NCBI Taxonomy" id="29204"/>
    <lineage>
        <taxon>Eukaryota</taxon>
        <taxon>Sar</taxon>
        <taxon>Stramenopiles</taxon>
        <taxon>Ochrophyta</taxon>
        <taxon>Bacillariophyta</taxon>
        <taxon>Coscinodiscophyceae</taxon>
        <taxon>Thalassiosirophycidae</taxon>
        <taxon>Stephanodiscales</taxon>
        <taxon>Stephanodiscaceae</taxon>
        <taxon>Cyclotella</taxon>
    </lineage>
</organism>
<dbReference type="PANTHER" id="PTHR24153:SF8">
    <property type="entry name" value="FORKED, ISOFORM F"/>
    <property type="match status" value="1"/>
</dbReference>
<dbReference type="Pfam" id="PF13857">
    <property type="entry name" value="Ank_5"/>
    <property type="match status" value="1"/>
</dbReference>
<reference evidence="3 4" key="1">
    <citation type="journal article" date="2020" name="G3 (Bethesda)">
        <title>Improved Reference Genome for Cyclotella cryptica CCMP332, a Model for Cell Wall Morphogenesis, Salinity Adaptation, and Lipid Production in Diatoms (Bacillariophyta).</title>
        <authorList>
            <person name="Roberts W.R."/>
            <person name="Downey K.M."/>
            <person name="Ruck E.C."/>
            <person name="Traller J.C."/>
            <person name="Alverson A.J."/>
        </authorList>
    </citation>
    <scope>NUCLEOTIDE SEQUENCE [LARGE SCALE GENOMIC DNA]</scope>
    <source>
        <strain evidence="3 4">CCMP332</strain>
    </source>
</reference>
<evidence type="ECO:0000313" key="3">
    <source>
        <dbReference type="EMBL" id="KAL3800676.1"/>
    </source>
</evidence>
<keyword evidence="4" id="KW-1185">Reference proteome</keyword>
<comment type="caution">
    <text evidence="3">The sequence shown here is derived from an EMBL/GenBank/DDBJ whole genome shotgun (WGS) entry which is preliminary data.</text>
</comment>
<evidence type="ECO:0008006" key="5">
    <source>
        <dbReference type="Google" id="ProtNLM"/>
    </source>
</evidence>
<evidence type="ECO:0000256" key="1">
    <source>
        <dbReference type="ARBA" id="ARBA00022737"/>
    </source>
</evidence>
<dbReference type="SUPFAM" id="SSF48403">
    <property type="entry name" value="Ankyrin repeat"/>
    <property type="match status" value="1"/>
</dbReference>
<dbReference type="Gene3D" id="1.25.40.20">
    <property type="entry name" value="Ankyrin repeat-containing domain"/>
    <property type="match status" value="1"/>
</dbReference>
<dbReference type="AlphaFoldDB" id="A0ABD3QMB7"/>
<evidence type="ECO:0000256" key="2">
    <source>
        <dbReference type="ARBA" id="ARBA00023043"/>
    </source>
</evidence>
<gene>
    <name evidence="3" type="ORF">HJC23_006138</name>
</gene>
<keyword evidence="1" id="KW-0677">Repeat</keyword>
<sequence length="316" mass="35218">MSKSHPTKIRKPKLQLMDNSRIMNMFMSKSRIITPHQAKDEMSLKHPMAAQSEQAETPVTLARLISIQSWHQVESLVSSEPVESIPIDDGTAINKDNILHFACRFHAPLSIIRLLASKYPKSLVSPDALGRFAIHVASKYGASPLVIHYLICENFAAAGVPDDSGKTPIHYVAQYYVRNHSTTSSLKDVNENMLQVVRLFKAAAPESFNLEDNEECNAIEYAIESNSDIKVVKAMQRAARDDWRELRKKHGVLSHDELARGLERTASENRRLLLSSIDDDVEMEPCDKQGFAPEPLVSDSSANAPLVARSYVAKTA</sequence>
<proteinExistence type="predicted"/>
<dbReference type="PANTHER" id="PTHR24153">
    <property type="entry name" value="ESPIN"/>
    <property type="match status" value="1"/>
</dbReference>
<dbReference type="EMBL" id="JABMIG020000031">
    <property type="protein sequence ID" value="KAL3800676.1"/>
    <property type="molecule type" value="Genomic_DNA"/>
</dbReference>
<name>A0ABD3QMB7_9STRA</name>
<evidence type="ECO:0000313" key="4">
    <source>
        <dbReference type="Proteomes" id="UP001516023"/>
    </source>
</evidence>